<keyword evidence="2" id="KW-0732">Signal</keyword>
<feature type="transmembrane region" description="Helical" evidence="1">
    <location>
        <begin position="197"/>
        <end position="215"/>
    </location>
</feature>
<keyword evidence="1" id="KW-0472">Membrane</keyword>
<dbReference type="AlphaFoldDB" id="A0A432AT79"/>
<feature type="transmembrane region" description="Helical" evidence="1">
    <location>
        <begin position="227"/>
        <end position="246"/>
    </location>
</feature>
<dbReference type="RefSeq" id="WP_126385117.1">
    <property type="nucleotide sequence ID" value="NZ_RXYK01000018.1"/>
</dbReference>
<feature type="transmembrane region" description="Helical" evidence="1">
    <location>
        <begin position="258"/>
        <end position="280"/>
    </location>
</feature>
<feature type="signal peptide" evidence="2">
    <location>
        <begin position="1"/>
        <end position="20"/>
    </location>
</feature>
<sequence>MARTVLTILCILLMAPPLQASLFSKRINESEYAKYKLKSPAFAEADRELNSAYRDLMAIAGEEDRRKIKEVQGNWIVQRDEKAYDAAFKGGDEYLGVLASLTAERAKLFREVIADEKRHADSIRAARIEAERAARQARLDSIASARHEAEAAAVKKTENDQGDQLVIAFMAIALVGVAILIGGAANRVVIYYDMADMGNSFLAVALPVAAMMLFGAEPFHSESYNHVFQWTSAIAAGLGGAVCIFGNFASSVRNNRSIVVGLFIGVFKIAFVSISALAAIEQVSTIFNRNKSFREASIAGLVLVVIGLMAKSMVNGPRVYEARGWNSKAAEGKMAVNG</sequence>
<keyword evidence="1" id="KW-0812">Transmembrane</keyword>
<organism evidence="4 5">
    <name type="scientific">Chlorobium phaeovibrioides</name>
    <dbReference type="NCBI Taxonomy" id="1094"/>
    <lineage>
        <taxon>Bacteria</taxon>
        <taxon>Pseudomonadati</taxon>
        <taxon>Chlorobiota</taxon>
        <taxon>Chlorobiia</taxon>
        <taxon>Chlorobiales</taxon>
        <taxon>Chlorobiaceae</taxon>
        <taxon>Chlorobium/Pelodictyon group</taxon>
        <taxon>Chlorobium</taxon>
    </lineage>
</organism>
<comment type="caution">
    <text evidence="4">The sequence shown here is derived from an EMBL/GenBank/DDBJ whole genome shotgun (WGS) entry which is preliminary data.</text>
</comment>
<feature type="domain" description="Lysozyme inhibitor LprI-like N-terminal" evidence="3">
    <location>
        <begin position="40"/>
        <end position="107"/>
    </location>
</feature>
<dbReference type="InterPro" id="IPR009739">
    <property type="entry name" value="LprI-like_N"/>
</dbReference>
<keyword evidence="1" id="KW-1133">Transmembrane helix</keyword>
<dbReference type="Proteomes" id="UP000279908">
    <property type="component" value="Unassembled WGS sequence"/>
</dbReference>
<proteinExistence type="predicted"/>
<reference evidence="4 5" key="1">
    <citation type="submission" date="2018-12" db="EMBL/GenBank/DDBJ databases">
        <authorList>
            <person name="Lunina O.N."/>
            <person name="Grouzdev D.S."/>
            <person name="Gorlenko V.M."/>
            <person name="Savvichev A.S."/>
        </authorList>
    </citation>
    <scope>NUCLEOTIDE SEQUENCE [LARGE SCALE GENOMIC DNA]</scope>
    <source>
        <strain evidence="4 5">BrKhr-17</strain>
    </source>
</reference>
<evidence type="ECO:0000256" key="1">
    <source>
        <dbReference type="SAM" id="Phobius"/>
    </source>
</evidence>
<feature type="transmembrane region" description="Helical" evidence="1">
    <location>
        <begin position="292"/>
        <end position="310"/>
    </location>
</feature>
<protein>
    <submittedName>
        <fullName evidence="4">DUF1311 domain-containing protein</fullName>
    </submittedName>
</protein>
<evidence type="ECO:0000313" key="4">
    <source>
        <dbReference type="EMBL" id="RTY35938.1"/>
    </source>
</evidence>
<evidence type="ECO:0000313" key="5">
    <source>
        <dbReference type="Proteomes" id="UP000279908"/>
    </source>
</evidence>
<gene>
    <name evidence="4" type="ORF">EKD02_09040</name>
</gene>
<evidence type="ECO:0000259" key="3">
    <source>
        <dbReference type="Pfam" id="PF07007"/>
    </source>
</evidence>
<accession>A0A432AT79</accession>
<dbReference type="Pfam" id="PF07007">
    <property type="entry name" value="LprI"/>
    <property type="match status" value="1"/>
</dbReference>
<evidence type="ECO:0000256" key="2">
    <source>
        <dbReference type="SAM" id="SignalP"/>
    </source>
</evidence>
<dbReference type="Gene3D" id="1.20.1270.180">
    <property type="match status" value="1"/>
</dbReference>
<dbReference type="EMBL" id="RXYK01000018">
    <property type="protein sequence ID" value="RTY35938.1"/>
    <property type="molecule type" value="Genomic_DNA"/>
</dbReference>
<feature type="transmembrane region" description="Helical" evidence="1">
    <location>
        <begin position="165"/>
        <end position="185"/>
    </location>
</feature>
<feature type="chain" id="PRO_5019172904" evidence="2">
    <location>
        <begin position="21"/>
        <end position="338"/>
    </location>
</feature>
<name>A0A432AT79_CHLPH</name>